<feature type="domain" description="Zn(2)-C6 fungal-type" evidence="4">
    <location>
        <begin position="62"/>
        <end position="92"/>
    </location>
</feature>
<dbReference type="PROSITE" id="PS50048">
    <property type="entry name" value="ZN2_CY6_FUNGAL_2"/>
    <property type="match status" value="1"/>
</dbReference>
<comment type="subcellular location">
    <subcellularLocation>
        <location evidence="1">Nucleus</location>
    </subcellularLocation>
</comment>
<dbReference type="SUPFAM" id="SSF57701">
    <property type="entry name" value="Zn2/Cys6 DNA-binding domain"/>
    <property type="match status" value="1"/>
</dbReference>
<dbReference type="GO" id="GO:0008270">
    <property type="term" value="F:zinc ion binding"/>
    <property type="evidence" value="ECO:0007669"/>
    <property type="project" value="InterPro"/>
</dbReference>
<feature type="region of interest" description="Disordered" evidence="3">
    <location>
        <begin position="280"/>
        <end position="307"/>
    </location>
</feature>
<dbReference type="InterPro" id="IPR036864">
    <property type="entry name" value="Zn2-C6_fun-type_DNA-bd_sf"/>
</dbReference>
<evidence type="ECO:0000313" key="6">
    <source>
        <dbReference type="Proteomes" id="UP000774326"/>
    </source>
</evidence>
<reference evidence="5" key="2">
    <citation type="submission" date="2021-01" db="EMBL/GenBank/DDBJ databases">
        <authorList>
            <person name="Schikora-Tamarit M.A."/>
        </authorList>
    </citation>
    <scope>NUCLEOTIDE SEQUENCE</scope>
    <source>
        <strain evidence="5">CBS2887</strain>
    </source>
</reference>
<dbReference type="SMART" id="SM00066">
    <property type="entry name" value="GAL4"/>
    <property type="match status" value="1"/>
</dbReference>
<dbReference type="PANTHER" id="PTHR37534:SF7">
    <property type="entry name" value="TRANSCRIPTIONAL ACTIVATOR PROTEIN UGA3"/>
    <property type="match status" value="1"/>
</dbReference>
<feature type="compositionally biased region" description="Polar residues" evidence="3">
    <location>
        <begin position="129"/>
        <end position="139"/>
    </location>
</feature>
<dbReference type="InterPro" id="IPR021858">
    <property type="entry name" value="Fun_TF"/>
</dbReference>
<evidence type="ECO:0000259" key="4">
    <source>
        <dbReference type="PROSITE" id="PS50048"/>
    </source>
</evidence>
<organism evidence="5 6">
    <name type="scientific">Wickerhamomyces pijperi</name>
    <name type="common">Yeast</name>
    <name type="synonym">Pichia pijperi</name>
    <dbReference type="NCBI Taxonomy" id="599730"/>
    <lineage>
        <taxon>Eukaryota</taxon>
        <taxon>Fungi</taxon>
        <taxon>Dikarya</taxon>
        <taxon>Ascomycota</taxon>
        <taxon>Saccharomycotina</taxon>
        <taxon>Saccharomycetes</taxon>
        <taxon>Phaffomycetales</taxon>
        <taxon>Wickerhamomycetaceae</taxon>
        <taxon>Wickerhamomyces</taxon>
    </lineage>
</organism>
<keyword evidence="2" id="KW-0539">Nucleus</keyword>
<evidence type="ECO:0000256" key="1">
    <source>
        <dbReference type="ARBA" id="ARBA00004123"/>
    </source>
</evidence>
<dbReference type="Pfam" id="PF00172">
    <property type="entry name" value="Zn_clus"/>
    <property type="match status" value="1"/>
</dbReference>
<dbReference type="Pfam" id="PF11951">
    <property type="entry name" value="Fungal_trans_2"/>
    <property type="match status" value="1"/>
</dbReference>
<dbReference type="CDD" id="cd00067">
    <property type="entry name" value="GAL4"/>
    <property type="match status" value="1"/>
</dbReference>
<accession>A0A9P8Q855</accession>
<protein>
    <recommendedName>
        <fullName evidence="4">Zn(2)-C6 fungal-type domain-containing protein</fullName>
    </recommendedName>
</protein>
<dbReference type="PANTHER" id="PTHR37534">
    <property type="entry name" value="TRANSCRIPTIONAL ACTIVATOR PROTEIN UGA3"/>
    <property type="match status" value="1"/>
</dbReference>
<dbReference type="Gene3D" id="4.10.240.10">
    <property type="entry name" value="Zn(2)-C6 fungal-type DNA-binding domain"/>
    <property type="match status" value="1"/>
</dbReference>
<feature type="compositionally biased region" description="Polar residues" evidence="3">
    <location>
        <begin position="193"/>
        <end position="222"/>
    </location>
</feature>
<reference evidence="5" key="1">
    <citation type="journal article" date="2021" name="Open Biol.">
        <title>Shared evolutionary footprints suggest mitochondrial oxidative damage underlies multiple complex I losses in fungi.</title>
        <authorList>
            <person name="Schikora-Tamarit M.A."/>
            <person name="Marcet-Houben M."/>
            <person name="Nosek J."/>
            <person name="Gabaldon T."/>
        </authorList>
    </citation>
    <scope>NUCLEOTIDE SEQUENCE</scope>
    <source>
        <strain evidence="5">CBS2887</strain>
    </source>
</reference>
<keyword evidence="6" id="KW-1185">Reference proteome</keyword>
<dbReference type="Proteomes" id="UP000774326">
    <property type="component" value="Unassembled WGS sequence"/>
</dbReference>
<feature type="compositionally biased region" description="Polar residues" evidence="3">
    <location>
        <begin position="15"/>
        <end position="35"/>
    </location>
</feature>
<feature type="region of interest" description="Disordered" evidence="3">
    <location>
        <begin position="1"/>
        <end position="61"/>
    </location>
</feature>
<dbReference type="OrthoDB" id="5419315at2759"/>
<evidence type="ECO:0000256" key="3">
    <source>
        <dbReference type="SAM" id="MobiDB-lite"/>
    </source>
</evidence>
<feature type="region of interest" description="Disordered" evidence="3">
    <location>
        <begin position="109"/>
        <end position="222"/>
    </location>
</feature>
<name>A0A9P8Q855_WICPI</name>
<dbReference type="PROSITE" id="PS00463">
    <property type="entry name" value="ZN2_CY6_FUNGAL_1"/>
    <property type="match status" value="1"/>
</dbReference>
<evidence type="ECO:0000256" key="2">
    <source>
        <dbReference type="ARBA" id="ARBA00023242"/>
    </source>
</evidence>
<dbReference type="EMBL" id="JAEUBG010002298">
    <property type="protein sequence ID" value="KAH3684825.1"/>
    <property type="molecule type" value="Genomic_DNA"/>
</dbReference>
<dbReference type="GO" id="GO:0005634">
    <property type="term" value="C:nucleus"/>
    <property type="evidence" value="ECO:0007669"/>
    <property type="project" value="UniProtKB-SubCell"/>
</dbReference>
<dbReference type="GO" id="GO:0000976">
    <property type="term" value="F:transcription cis-regulatory region binding"/>
    <property type="evidence" value="ECO:0007669"/>
    <property type="project" value="TreeGrafter"/>
</dbReference>
<feature type="compositionally biased region" description="Low complexity" evidence="3">
    <location>
        <begin position="280"/>
        <end position="305"/>
    </location>
</feature>
<gene>
    <name evidence="5" type="ORF">WICPIJ_004178</name>
</gene>
<dbReference type="GO" id="GO:0045944">
    <property type="term" value="P:positive regulation of transcription by RNA polymerase II"/>
    <property type="evidence" value="ECO:0007669"/>
    <property type="project" value="TreeGrafter"/>
</dbReference>
<proteinExistence type="predicted"/>
<dbReference type="AlphaFoldDB" id="A0A9P8Q855"/>
<dbReference type="InterPro" id="IPR001138">
    <property type="entry name" value="Zn2Cys6_DnaBD"/>
</dbReference>
<comment type="caution">
    <text evidence="5">The sequence shown here is derived from an EMBL/GenBank/DDBJ whole genome shotgun (WGS) entry which is preliminary data.</text>
</comment>
<evidence type="ECO:0000313" key="5">
    <source>
        <dbReference type="EMBL" id="KAH3684825.1"/>
    </source>
</evidence>
<dbReference type="GO" id="GO:0000981">
    <property type="term" value="F:DNA-binding transcription factor activity, RNA polymerase II-specific"/>
    <property type="evidence" value="ECO:0007669"/>
    <property type="project" value="InterPro"/>
</dbReference>
<sequence>MLVTFSSKADKDQKAQQASRNNQQGSSAQTNNTDISASSSSASLQTTAFDGSIHRKKKPSSGCITCKIRKKRCSEERPVCADCKRLGKHCVWISEGMDSKEIKEIRKRVREEEEKHKTVRGQSKKKSESPQSHPAQNEPSDMFPSGVEASLSYNGNLAQQPQLQTQPQPPQSTDQMLRRKQPAEQQEQEEFSSLDTENYDSQLNYYNRPSKSQQREQSQATEVTEITDFSFTPFINNDFNESTSNPFQFQPFKSNYLNNLFQPLSPNTLTLLGSHETLSSLNTHSNSSNNNNNNNSSNLAGNSNTQDSHNNVFQFSNLFESNIRSDLSAPLDEELKKLDVPAKMSIADFQADFYADGTHNTAKAPAPPTSQFPPGVTLNETGIKLFNHYKNNLSSVVSIVPKESNYYKNIFLPMAAVNKGTLYAILAWSGYHLGGEYVAEGDQYMELALDFLQESSPRQSPQDGALLVNDNENELTLQKLASLLIMCAAEICKGDVKKWPVLLQWCSKIISKRGGLDAFRTNDKQANWIISNFIYHDILASSLNERSTHFPIEVYNKFLKNNKFFDPLQGILKPVFHLMSEVSKMSFHRASDLDQIKDLENRIENCEPDEGDLSNFNNDDRKVQLKLFKTFKLTSILYLRQSLLRINASSLETQILVTQLLDNLSIVLNSSVESSLCFPMFIAGINCVNENYRMIIMVHFDQLIKRYNFKNLERIKFLVKTIWERNENGERFVDWFKIVKDLNWDVSFA</sequence>